<dbReference type="NCBIfam" id="NF002049">
    <property type="entry name" value="PRK00881.1"/>
    <property type="match status" value="1"/>
</dbReference>
<comment type="pathway">
    <text evidence="2 8">Purine metabolism; IMP biosynthesis via de novo pathway; 5-formamido-1-(5-phospho-D-ribosyl)imidazole-4-carboxamide from 5-amino-1-(5-phospho-D-ribosyl)imidazole-4-carboxamide (10-formyl THF route): step 1/1.</text>
</comment>
<dbReference type="Pfam" id="PF02142">
    <property type="entry name" value="MGS"/>
    <property type="match status" value="1"/>
</dbReference>
<name>A0A9D1FL26_9BACT</name>
<dbReference type="InterPro" id="IPR002695">
    <property type="entry name" value="PurH-like"/>
</dbReference>
<dbReference type="GO" id="GO:0004643">
    <property type="term" value="F:phosphoribosylaminoimidazolecarboxamide formyltransferase activity"/>
    <property type="evidence" value="ECO:0007669"/>
    <property type="project" value="UniProtKB-UniRule"/>
</dbReference>
<dbReference type="InterPro" id="IPR036914">
    <property type="entry name" value="MGS-like_dom_sf"/>
</dbReference>
<dbReference type="PANTHER" id="PTHR11692:SF0">
    <property type="entry name" value="BIFUNCTIONAL PURINE BIOSYNTHESIS PROTEIN ATIC"/>
    <property type="match status" value="1"/>
</dbReference>
<comment type="caution">
    <text evidence="10">The sequence shown here is derived from an EMBL/GenBank/DDBJ whole genome shotgun (WGS) entry which is preliminary data.</text>
</comment>
<dbReference type="SMART" id="SM00798">
    <property type="entry name" value="AICARFT_IMPCHas"/>
    <property type="match status" value="1"/>
</dbReference>
<reference evidence="10" key="1">
    <citation type="submission" date="2020-10" db="EMBL/GenBank/DDBJ databases">
        <authorList>
            <person name="Gilroy R."/>
        </authorList>
    </citation>
    <scope>NUCLEOTIDE SEQUENCE</scope>
    <source>
        <strain evidence="10">CHK152-2871</strain>
    </source>
</reference>
<evidence type="ECO:0000256" key="4">
    <source>
        <dbReference type="ARBA" id="ARBA00022679"/>
    </source>
</evidence>
<comment type="similarity">
    <text evidence="3 8">Belongs to the PurH family.</text>
</comment>
<dbReference type="HAMAP" id="MF_00139">
    <property type="entry name" value="PurH"/>
    <property type="match status" value="1"/>
</dbReference>
<evidence type="ECO:0000256" key="5">
    <source>
        <dbReference type="ARBA" id="ARBA00022755"/>
    </source>
</evidence>
<protein>
    <recommendedName>
        <fullName evidence="8">Bifunctional purine biosynthesis protein PurH</fullName>
    </recommendedName>
    <domain>
        <recommendedName>
            <fullName evidence="8">Phosphoribosylaminoimidazolecarboxamide formyltransferase</fullName>
            <ecNumber evidence="8">2.1.2.3</ecNumber>
        </recommendedName>
        <alternativeName>
            <fullName evidence="8">AICAR transformylase</fullName>
        </alternativeName>
    </domain>
    <domain>
        <recommendedName>
            <fullName evidence="8">IMP cyclohydrolase</fullName>
            <ecNumber evidence="8">3.5.4.10</ecNumber>
        </recommendedName>
        <alternativeName>
            <fullName evidence="8">ATIC</fullName>
        </alternativeName>
        <alternativeName>
            <fullName evidence="8">IMP synthase</fullName>
        </alternativeName>
        <alternativeName>
            <fullName evidence="8">Inosinicase</fullName>
        </alternativeName>
    </domain>
</protein>
<accession>A0A9D1FL26</accession>
<dbReference type="InterPro" id="IPR016193">
    <property type="entry name" value="Cytidine_deaminase-like"/>
</dbReference>
<evidence type="ECO:0000259" key="9">
    <source>
        <dbReference type="PROSITE" id="PS51855"/>
    </source>
</evidence>
<dbReference type="PANTHER" id="PTHR11692">
    <property type="entry name" value="BIFUNCTIONAL PURINE BIOSYNTHESIS PROTEIN PURH"/>
    <property type="match status" value="1"/>
</dbReference>
<keyword evidence="6 8" id="KW-0378">Hydrolase</keyword>
<evidence type="ECO:0000313" key="10">
    <source>
        <dbReference type="EMBL" id="HIS75165.1"/>
    </source>
</evidence>
<dbReference type="Gene3D" id="3.40.50.1380">
    <property type="entry name" value="Methylglyoxal synthase-like domain"/>
    <property type="match status" value="1"/>
</dbReference>
<dbReference type="EC" id="2.1.2.3" evidence="8"/>
<comment type="pathway">
    <text evidence="1 8">Purine metabolism; IMP biosynthesis via de novo pathway; IMP from 5-formamido-1-(5-phospho-D-ribosyl)imidazole-4-carboxamide: step 1/1.</text>
</comment>
<dbReference type="GO" id="GO:0005829">
    <property type="term" value="C:cytosol"/>
    <property type="evidence" value="ECO:0007669"/>
    <property type="project" value="TreeGrafter"/>
</dbReference>
<comment type="catalytic activity">
    <reaction evidence="8">
        <text>IMP + H2O = 5-formamido-1-(5-phospho-D-ribosyl)imidazole-4-carboxamide</text>
        <dbReference type="Rhea" id="RHEA:18445"/>
        <dbReference type="ChEBI" id="CHEBI:15377"/>
        <dbReference type="ChEBI" id="CHEBI:58053"/>
        <dbReference type="ChEBI" id="CHEBI:58467"/>
        <dbReference type="EC" id="3.5.4.10"/>
    </reaction>
</comment>
<evidence type="ECO:0000256" key="8">
    <source>
        <dbReference type="HAMAP-Rule" id="MF_00139"/>
    </source>
</evidence>
<comment type="catalytic activity">
    <reaction evidence="8">
        <text>(6R)-10-formyltetrahydrofolate + 5-amino-1-(5-phospho-beta-D-ribosyl)imidazole-4-carboxamide = 5-formamido-1-(5-phospho-D-ribosyl)imidazole-4-carboxamide + (6S)-5,6,7,8-tetrahydrofolate</text>
        <dbReference type="Rhea" id="RHEA:22192"/>
        <dbReference type="ChEBI" id="CHEBI:57453"/>
        <dbReference type="ChEBI" id="CHEBI:58467"/>
        <dbReference type="ChEBI" id="CHEBI:58475"/>
        <dbReference type="ChEBI" id="CHEBI:195366"/>
        <dbReference type="EC" id="2.1.2.3"/>
    </reaction>
</comment>
<feature type="domain" description="MGS-like" evidence="9">
    <location>
        <begin position="1"/>
        <end position="138"/>
    </location>
</feature>
<dbReference type="AlphaFoldDB" id="A0A9D1FL26"/>
<keyword evidence="4 8" id="KW-0808">Transferase</keyword>
<dbReference type="CDD" id="cd01421">
    <property type="entry name" value="IMPCH"/>
    <property type="match status" value="1"/>
</dbReference>
<proteinExistence type="inferred from homology"/>
<dbReference type="InterPro" id="IPR024051">
    <property type="entry name" value="AICAR_Tfase_dup_dom_sf"/>
</dbReference>
<dbReference type="GO" id="GO:0006189">
    <property type="term" value="P:'de novo' IMP biosynthetic process"/>
    <property type="evidence" value="ECO:0007669"/>
    <property type="project" value="UniProtKB-UniRule"/>
</dbReference>
<dbReference type="InterPro" id="IPR011607">
    <property type="entry name" value="MGS-like_dom"/>
</dbReference>
<organism evidence="10 11">
    <name type="scientific">Candidatus Galligastranaerophilus intestinavium</name>
    <dbReference type="NCBI Taxonomy" id="2840836"/>
    <lineage>
        <taxon>Bacteria</taxon>
        <taxon>Candidatus Galligastranaerophilus</taxon>
    </lineage>
</organism>
<dbReference type="PROSITE" id="PS51855">
    <property type="entry name" value="MGS"/>
    <property type="match status" value="1"/>
</dbReference>
<sequence>MNKRAYISVFDKTGIVELAKRLLMSGWEIVSTGNTCRILKENGINALESSTITGFDELLGGKVKSLHPKIFASILADENEAKTLDCPVFSLVVVNLYPFEDYKGVNADMDTLVKNIDIGGVALLRAAAKNYKNVSVVCDVEDYNLDFDNIDENTRQNLALKAFEKTSKYDFTIFEELSYNFGISEADMLNSHKAFYLDKICDLRYGENPHQKAALYSYDKKLDYEILNGKEMSYNNILDSTAALNIVAEFYDVNACVIVKHTNPCGVALGKSVEDAWKKALDCDPLSAFGGIVAFSKEIDDTVAKHLTSMFLEVIIAPSYTSAALEILKTKKNLRVIKINTELQKYSNFVPQELKLTPFGALVQEKDTLELDPEKFKIVTKNKPTQEQIEDMVFAFKVAKHVKSNGIVVAKDLRALGICGGQTSRVGAVEIAINRVCDSPKDAVLASDGFFPAIDNIHLAAQNRIAAIIQPAGSIKDKEVIETADKMGIVMAITGIRHFKH</sequence>
<gene>
    <name evidence="8 10" type="primary">purH</name>
    <name evidence="10" type="ORF">IAA86_09135</name>
</gene>
<evidence type="ECO:0000256" key="7">
    <source>
        <dbReference type="ARBA" id="ARBA00023268"/>
    </source>
</evidence>
<comment type="domain">
    <text evidence="8">The IMP cyclohydrolase activity resides in the N-terminal region.</text>
</comment>
<dbReference type="SUPFAM" id="SSF53927">
    <property type="entry name" value="Cytidine deaminase-like"/>
    <property type="match status" value="1"/>
</dbReference>
<dbReference type="PIRSF" id="PIRSF000414">
    <property type="entry name" value="AICARFT_IMPCHas"/>
    <property type="match status" value="1"/>
</dbReference>
<keyword evidence="5 8" id="KW-0658">Purine biosynthesis</keyword>
<keyword evidence="7 8" id="KW-0511">Multifunctional enzyme</keyword>
<evidence type="ECO:0000256" key="3">
    <source>
        <dbReference type="ARBA" id="ARBA00007667"/>
    </source>
</evidence>
<dbReference type="Gene3D" id="3.40.140.20">
    <property type="match status" value="2"/>
</dbReference>
<dbReference type="Pfam" id="PF01808">
    <property type="entry name" value="AICARFT_IMPCHas"/>
    <property type="match status" value="1"/>
</dbReference>
<evidence type="ECO:0000256" key="6">
    <source>
        <dbReference type="ARBA" id="ARBA00022801"/>
    </source>
</evidence>
<dbReference type="GO" id="GO:0003937">
    <property type="term" value="F:IMP cyclohydrolase activity"/>
    <property type="evidence" value="ECO:0007669"/>
    <property type="project" value="UniProtKB-UniRule"/>
</dbReference>
<evidence type="ECO:0000256" key="1">
    <source>
        <dbReference type="ARBA" id="ARBA00004844"/>
    </source>
</evidence>
<dbReference type="SMART" id="SM00851">
    <property type="entry name" value="MGS"/>
    <property type="match status" value="1"/>
</dbReference>
<dbReference type="EMBL" id="DVJQ01000076">
    <property type="protein sequence ID" value="HIS75165.1"/>
    <property type="molecule type" value="Genomic_DNA"/>
</dbReference>
<evidence type="ECO:0000256" key="2">
    <source>
        <dbReference type="ARBA" id="ARBA00004954"/>
    </source>
</evidence>
<dbReference type="Proteomes" id="UP000886865">
    <property type="component" value="Unassembled WGS sequence"/>
</dbReference>
<dbReference type="EC" id="3.5.4.10" evidence="8"/>
<reference evidence="10" key="2">
    <citation type="journal article" date="2021" name="PeerJ">
        <title>Extensive microbial diversity within the chicken gut microbiome revealed by metagenomics and culture.</title>
        <authorList>
            <person name="Gilroy R."/>
            <person name="Ravi A."/>
            <person name="Getino M."/>
            <person name="Pursley I."/>
            <person name="Horton D.L."/>
            <person name="Alikhan N.F."/>
            <person name="Baker D."/>
            <person name="Gharbi K."/>
            <person name="Hall N."/>
            <person name="Watson M."/>
            <person name="Adriaenssens E.M."/>
            <person name="Foster-Nyarko E."/>
            <person name="Jarju S."/>
            <person name="Secka A."/>
            <person name="Antonio M."/>
            <person name="Oren A."/>
            <person name="Chaudhuri R.R."/>
            <person name="La Ragione R."/>
            <person name="Hildebrand F."/>
            <person name="Pallen M.J."/>
        </authorList>
    </citation>
    <scope>NUCLEOTIDE SEQUENCE</scope>
    <source>
        <strain evidence="10">CHK152-2871</strain>
    </source>
</reference>
<evidence type="ECO:0000313" key="11">
    <source>
        <dbReference type="Proteomes" id="UP000886865"/>
    </source>
</evidence>
<dbReference type="FunFam" id="3.40.50.1380:FF:000001">
    <property type="entry name" value="Bifunctional purine biosynthesis protein PurH"/>
    <property type="match status" value="1"/>
</dbReference>
<dbReference type="SUPFAM" id="SSF52335">
    <property type="entry name" value="Methylglyoxal synthase-like"/>
    <property type="match status" value="1"/>
</dbReference>